<protein>
    <submittedName>
        <fullName evidence="2">Tyr recombinase domain-containing protein</fullName>
    </submittedName>
</protein>
<accession>A0A914HTM3</accession>
<dbReference type="WBParaSite" id="Gr19_v10_g3654.t1">
    <property type="protein sequence ID" value="Gr19_v10_g3654.t1"/>
    <property type="gene ID" value="Gr19_v10_g3654"/>
</dbReference>
<name>A0A914HTM3_GLORO</name>
<dbReference type="GO" id="GO:0003677">
    <property type="term" value="F:DNA binding"/>
    <property type="evidence" value="ECO:0007669"/>
    <property type="project" value="InterPro"/>
</dbReference>
<dbReference type="AlphaFoldDB" id="A0A914HTM3"/>
<reference evidence="2" key="1">
    <citation type="submission" date="2022-11" db="UniProtKB">
        <authorList>
            <consortium name="WormBaseParasite"/>
        </authorList>
    </citation>
    <scope>IDENTIFICATION</scope>
</reference>
<proteinExistence type="predicted"/>
<organism evidence="1 2">
    <name type="scientific">Globodera rostochiensis</name>
    <name type="common">Golden nematode worm</name>
    <name type="synonym">Heterodera rostochiensis</name>
    <dbReference type="NCBI Taxonomy" id="31243"/>
    <lineage>
        <taxon>Eukaryota</taxon>
        <taxon>Metazoa</taxon>
        <taxon>Ecdysozoa</taxon>
        <taxon>Nematoda</taxon>
        <taxon>Chromadorea</taxon>
        <taxon>Rhabditida</taxon>
        <taxon>Tylenchina</taxon>
        <taxon>Tylenchomorpha</taxon>
        <taxon>Tylenchoidea</taxon>
        <taxon>Heteroderidae</taxon>
        <taxon>Heteroderinae</taxon>
        <taxon>Globodera</taxon>
    </lineage>
</organism>
<evidence type="ECO:0000313" key="1">
    <source>
        <dbReference type="Proteomes" id="UP000887572"/>
    </source>
</evidence>
<sequence length="281" mass="32554">MGNWISTVLFPLRAFMHGFFVGRKSRALLSPQDVLFPPISYVLAMNGRPDLLDQLNFYLERKNVNAILHAGRVLHELGLANIKEAFINGVEEKLICRRCDRQIKFIDSLCYCAASAEKCHCTGYIIFHLLVDNGQRSELAYKLRRNEFLAVRHVGERNLKMTPLLDTKNDADDVWIGWSDKLYFLTNLLRDYIQKQSAVPAQALSNELDFVFRKPQGIHEPVCRKHMNEALRNFISRFKDVDCIPFTLHKIRNIVASQTANYGRDLQEDLEFDKYVHTVLH</sequence>
<keyword evidence="1" id="KW-1185">Reference proteome</keyword>
<dbReference type="InterPro" id="IPR011010">
    <property type="entry name" value="DNA_brk_join_enz"/>
</dbReference>
<dbReference type="SUPFAM" id="SSF56349">
    <property type="entry name" value="DNA breaking-rejoining enzymes"/>
    <property type="match status" value="1"/>
</dbReference>
<evidence type="ECO:0000313" key="2">
    <source>
        <dbReference type="WBParaSite" id="Gr19_v10_g3654.t1"/>
    </source>
</evidence>
<dbReference type="Proteomes" id="UP000887572">
    <property type="component" value="Unplaced"/>
</dbReference>